<protein>
    <submittedName>
        <fullName evidence="15">TonB-dependent receptor</fullName>
    </submittedName>
</protein>
<name>A0A429VBC7_9SPHN</name>
<keyword evidence="5 11" id="KW-0812">Transmembrane</keyword>
<keyword evidence="4" id="KW-0410">Iron transport</keyword>
<gene>
    <name evidence="15" type="ORF">HMF7854_10025</name>
</gene>
<keyword evidence="7" id="KW-0406">Ion transport</keyword>
<comment type="caution">
    <text evidence="15">The sequence shown here is derived from an EMBL/GenBank/DDBJ whole genome shotgun (WGS) entry which is preliminary data.</text>
</comment>
<comment type="similarity">
    <text evidence="11 12">Belongs to the TonB-dependent receptor family.</text>
</comment>
<keyword evidence="9 11" id="KW-0472">Membrane</keyword>
<evidence type="ECO:0000256" key="3">
    <source>
        <dbReference type="ARBA" id="ARBA00022452"/>
    </source>
</evidence>
<dbReference type="InterPro" id="IPR039426">
    <property type="entry name" value="TonB-dep_rcpt-like"/>
</dbReference>
<evidence type="ECO:0000256" key="8">
    <source>
        <dbReference type="ARBA" id="ARBA00023077"/>
    </source>
</evidence>
<evidence type="ECO:0000256" key="9">
    <source>
        <dbReference type="ARBA" id="ARBA00023136"/>
    </source>
</evidence>
<accession>A0A429VBC7</accession>
<dbReference type="InterPro" id="IPR036942">
    <property type="entry name" value="Beta-barrel_TonB_sf"/>
</dbReference>
<evidence type="ECO:0000256" key="7">
    <source>
        <dbReference type="ARBA" id="ARBA00023065"/>
    </source>
</evidence>
<evidence type="ECO:0000313" key="16">
    <source>
        <dbReference type="Proteomes" id="UP000274661"/>
    </source>
</evidence>
<keyword evidence="2 11" id="KW-0813">Transport</keyword>
<dbReference type="Pfam" id="PF07715">
    <property type="entry name" value="Plug"/>
    <property type="match status" value="1"/>
</dbReference>
<dbReference type="OrthoDB" id="7208812at2"/>
<evidence type="ECO:0000256" key="11">
    <source>
        <dbReference type="PROSITE-ProRule" id="PRU01360"/>
    </source>
</evidence>
<evidence type="ECO:0000259" key="14">
    <source>
        <dbReference type="Pfam" id="PF07715"/>
    </source>
</evidence>
<dbReference type="PANTHER" id="PTHR32552:SF81">
    <property type="entry name" value="TONB-DEPENDENT OUTER MEMBRANE RECEPTOR"/>
    <property type="match status" value="1"/>
</dbReference>
<evidence type="ECO:0000256" key="2">
    <source>
        <dbReference type="ARBA" id="ARBA00022448"/>
    </source>
</evidence>
<evidence type="ECO:0000259" key="13">
    <source>
        <dbReference type="Pfam" id="PF00593"/>
    </source>
</evidence>
<dbReference type="InterPro" id="IPR000531">
    <property type="entry name" value="Beta-barrel_TonB"/>
</dbReference>
<evidence type="ECO:0000256" key="10">
    <source>
        <dbReference type="ARBA" id="ARBA00023237"/>
    </source>
</evidence>
<dbReference type="GO" id="GO:0009279">
    <property type="term" value="C:cell outer membrane"/>
    <property type="evidence" value="ECO:0007669"/>
    <property type="project" value="UniProtKB-SubCell"/>
</dbReference>
<dbReference type="Proteomes" id="UP000274661">
    <property type="component" value="Unassembled WGS sequence"/>
</dbReference>
<evidence type="ECO:0000256" key="5">
    <source>
        <dbReference type="ARBA" id="ARBA00022692"/>
    </source>
</evidence>
<keyword evidence="3 11" id="KW-1134">Transmembrane beta strand</keyword>
<evidence type="ECO:0000256" key="1">
    <source>
        <dbReference type="ARBA" id="ARBA00004571"/>
    </source>
</evidence>
<sequence length="617" mass="67502">MSRTIIRNGAHHHVPHEGESWNMKSVYRASAASIAILACAAPAWAEETAQTATQARSAPSPKAPDEIVVTAQRREENLQKVPVAVTAFDDKKRDQLGIRTIQDMSNVAPGLSFNAQLDRLSIRGVGRLTNTIGSDPGVAVYNDGFYTSSNAEASKTPMFVQSVQVLRGPQGTLFGRNSVGGAIMVISKRPADRFGGEVRLSGDAYNGLIAEGYVTGPITSGIKYRASVQFGPRPVKEAFHNIGPAGDQGSSKRFLLEGQLQWDFSPDVQLWLKYSHAEWDHERYGITNFVSPYATTPFFPAGALVPNAAYGYAVPNPGATDTRETNLNTTNEDTLKKNHNIVGNFRAALSDNVQLKYVAGYSQYVYDLFTDLDYTAAGKQTSNLGSRYGAFSFNPTYVQRYVEDKKYYSNEITLSNIGSNDRLNWVLGAYQYHEHYYQPISWYVGGDGTDSMATALTKPICLNAAFGLAATCAPNPERDFYRGTGDLRINSLAAFGQADYRFTDALKVTAGLRYSSDRKRGVETYRLVSYNPVGAAYCVFAPFGVIGFGNCGPLTAAQDITTYVLQIAGSGEQTRTLRKRFSGWSWRLGADWQLGRNTLAYVSYNRGLKAGGFNLGS</sequence>
<dbReference type="AlphaFoldDB" id="A0A429VBC7"/>
<evidence type="ECO:0000256" key="12">
    <source>
        <dbReference type="RuleBase" id="RU003357"/>
    </source>
</evidence>
<keyword evidence="10 11" id="KW-0998">Cell outer membrane</keyword>
<dbReference type="SUPFAM" id="SSF56935">
    <property type="entry name" value="Porins"/>
    <property type="match status" value="1"/>
</dbReference>
<keyword evidence="6" id="KW-0408">Iron</keyword>
<dbReference type="InterPro" id="IPR012910">
    <property type="entry name" value="Plug_dom"/>
</dbReference>
<dbReference type="EMBL" id="RWJF01000001">
    <property type="protein sequence ID" value="RST31137.1"/>
    <property type="molecule type" value="Genomic_DNA"/>
</dbReference>
<proteinExistence type="inferred from homology"/>
<feature type="domain" description="TonB-dependent receptor plug" evidence="14">
    <location>
        <begin position="78"/>
        <end position="182"/>
    </location>
</feature>
<evidence type="ECO:0000256" key="6">
    <source>
        <dbReference type="ARBA" id="ARBA00023004"/>
    </source>
</evidence>
<dbReference type="PANTHER" id="PTHR32552">
    <property type="entry name" value="FERRICHROME IRON RECEPTOR-RELATED"/>
    <property type="match status" value="1"/>
</dbReference>
<organism evidence="15 16">
    <name type="scientific">Sphingomonas ginkgonis</name>
    <dbReference type="NCBI Taxonomy" id="2315330"/>
    <lineage>
        <taxon>Bacteria</taxon>
        <taxon>Pseudomonadati</taxon>
        <taxon>Pseudomonadota</taxon>
        <taxon>Alphaproteobacteria</taxon>
        <taxon>Sphingomonadales</taxon>
        <taxon>Sphingomonadaceae</taxon>
        <taxon>Sphingomonas</taxon>
    </lineage>
</organism>
<dbReference type="PROSITE" id="PS52016">
    <property type="entry name" value="TONB_DEPENDENT_REC_3"/>
    <property type="match status" value="1"/>
</dbReference>
<dbReference type="Pfam" id="PF00593">
    <property type="entry name" value="TonB_dep_Rec_b-barrel"/>
    <property type="match status" value="1"/>
</dbReference>
<comment type="subcellular location">
    <subcellularLocation>
        <location evidence="1 11">Cell outer membrane</location>
        <topology evidence="1 11">Multi-pass membrane protein</topology>
    </subcellularLocation>
</comment>
<keyword evidence="8 12" id="KW-0798">TonB box</keyword>
<feature type="domain" description="TonB-dependent receptor-like beta-barrel" evidence="13">
    <location>
        <begin position="306"/>
        <end position="614"/>
    </location>
</feature>
<dbReference type="Gene3D" id="2.40.170.20">
    <property type="entry name" value="TonB-dependent receptor, beta-barrel domain"/>
    <property type="match status" value="1"/>
</dbReference>
<keyword evidence="16" id="KW-1185">Reference proteome</keyword>
<reference evidence="15 16" key="1">
    <citation type="submission" date="2018-12" db="EMBL/GenBank/DDBJ databases">
        <title>Sphingomonas sp. HMF7854 Genome sequencing and assembly.</title>
        <authorList>
            <person name="Cha I."/>
            <person name="Kang H."/>
            <person name="Kim H."/>
            <person name="Kang J."/>
            <person name="Joh K."/>
        </authorList>
    </citation>
    <scope>NUCLEOTIDE SEQUENCE [LARGE SCALE GENOMIC DNA]</scope>
    <source>
        <strain evidence="15 16">HMF7854</strain>
    </source>
</reference>
<dbReference type="GO" id="GO:0006826">
    <property type="term" value="P:iron ion transport"/>
    <property type="evidence" value="ECO:0007669"/>
    <property type="project" value="UniProtKB-KW"/>
</dbReference>
<keyword evidence="15" id="KW-0675">Receptor</keyword>
<evidence type="ECO:0000313" key="15">
    <source>
        <dbReference type="EMBL" id="RST31137.1"/>
    </source>
</evidence>
<evidence type="ECO:0000256" key="4">
    <source>
        <dbReference type="ARBA" id="ARBA00022496"/>
    </source>
</evidence>